<evidence type="ECO:0000313" key="2">
    <source>
        <dbReference type="Proteomes" id="UP000294555"/>
    </source>
</evidence>
<organism evidence="1 2">
    <name type="scientific">Sodalis ligni</name>
    <dbReference type="NCBI Taxonomy" id="2697027"/>
    <lineage>
        <taxon>Bacteria</taxon>
        <taxon>Pseudomonadati</taxon>
        <taxon>Pseudomonadota</taxon>
        <taxon>Gammaproteobacteria</taxon>
        <taxon>Enterobacterales</taxon>
        <taxon>Bruguierivoracaceae</taxon>
        <taxon>Sodalis</taxon>
    </lineage>
</organism>
<dbReference type="SUPFAM" id="SSF56059">
    <property type="entry name" value="Glutathione synthetase ATP-binding domain-like"/>
    <property type="match status" value="1"/>
</dbReference>
<evidence type="ECO:0000313" key="1">
    <source>
        <dbReference type="EMBL" id="TCL02291.1"/>
    </source>
</evidence>
<comment type="caution">
    <text evidence="1">The sequence shown here is derived from an EMBL/GenBank/DDBJ whole genome shotgun (WGS) entry which is preliminary data.</text>
</comment>
<name>A0A4R1N9U0_9GAMM</name>
<dbReference type="OrthoDB" id="9791827at2"/>
<sequence>MLNPLAKQASKLLPDVLYHQIKYARVFKQWPNVIKPKTFSEKIIVRNFKPKSIYTELADKLKVRDYIANTIGEKYLIKLYAACPVLTRPIFDNLPDAFVIKANHGSGFNRIVYDKNQIAFEELSSETQQWTASNFYKATREKHYKTIPPCVMVEQLLLHKGKVPNDIKFHCFNRLGEMHIFIQVDYDRFGVHRRDIFDTQWNRTNIRMGLPNNPEPMPAPDNLEEMLSLATRIAEQFSYLRIDFYEADGKIYFGELTFTPGGGLCKMYPQETQRQWGDFFTD</sequence>
<gene>
    <name evidence="1" type="ORF">EZJ58_0294</name>
</gene>
<protein>
    <submittedName>
        <fullName evidence="1">Teichuronopeptide biosynthesis TupA-like protein</fullName>
    </submittedName>
</protein>
<dbReference type="Pfam" id="PF14305">
    <property type="entry name" value="ATPgrasp_TupA"/>
    <property type="match status" value="1"/>
</dbReference>
<dbReference type="EMBL" id="SJOI01000001">
    <property type="protein sequence ID" value="TCL02291.1"/>
    <property type="molecule type" value="Genomic_DNA"/>
</dbReference>
<dbReference type="Proteomes" id="UP000294555">
    <property type="component" value="Unassembled WGS sequence"/>
</dbReference>
<proteinExistence type="predicted"/>
<dbReference type="RefSeq" id="WP_132921254.1">
    <property type="nucleotide sequence ID" value="NZ_SJOI01000001.1"/>
</dbReference>
<reference evidence="1 2" key="1">
    <citation type="submission" date="2019-02" db="EMBL/GenBank/DDBJ databases">
        <title>Investigation of anaerobic lignin degradation for improved lignocellulosic biofuels.</title>
        <authorList>
            <person name="Deangelis K."/>
        </authorList>
    </citation>
    <scope>NUCLEOTIDE SEQUENCE [LARGE SCALE GENOMIC DNA]</scope>
    <source>
        <strain evidence="1 2">159R</strain>
    </source>
</reference>
<keyword evidence="2" id="KW-1185">Reference proteome</keyword>
<dbReference type="InterPro" id="IPR029465">
    <property type="entry name" value="ATPgrasp_TupA"/>
</dbReference>
<dbReference type="AlphaFoldDB" id="A0A4R1N9U0"/>
<accession>A0A4R1N9U0</accession>